<dbReference type="Pfam" id="PF06568">
    <property type="entry name" value="YjiS-like"/>
    <property type="match status" value="1"/>
</dbReference>
<gene>
    <name evidence="2" type="ORF">HNP73_003671</name>
</gene>
<dbReference type="EMBL" id="JACHFM010000004">
    <property type="protein sequence ID" value="MBB5223717.1"/>
    <property type="molecule type" value="Genomic_DNA"/>
</dbReference>
<evidence type="ECO:0000259" key="1">
    <source>
        <dbReference type="Pfam" id="PF06568"/>
    </source>
</evidence>
<proteinExistence type="predicted"/>
<dbReference type="AlphaFoldDB" id="A0A840SNY0"/>
<dbReference type="RefSeq" id="WP_184153169.1">
    <property type="nucleotide sequence ID" value="NZ_JACHFM010000004.1"/>
</dbReference>
<evidence type="ECO:0000313" key="2">
    <source>
        <dbReference type="EMBL" id="MBB5223717.1"/>
    </source>
</evidence>
<protein>
    <submittedName>
        <fullName evidence="2">Uncharacterized protein YjiS (DUF1127 family)</fullName>
    </submittedName>
</protein>
<name>A0A840SNY0_9RHOB</name>
<organism evidence="2 3">
    <name type="scientific">Amaricoccus macauensis</name>
    <dbReference type="NCBI Taxonomy" id="57001"/>
    <lineage>
        <taxon>Bacteria</taxon>
        <taxon>Pseudomonadati</taxon>
        <taxon>Pseudomonadota</taxon>
        <taxon>Alphaproteobacteria</taxon>
        <taxon>Rhodobacterales</taxon>
        <taxon>Paracoccaceae</taxon>
        <taxon>Amaricoccus</taxon>
    </lineage>
</organism>
<keyword evidence="3" id="KW-1185">Reference proteome</keyword>
<feature type="domain" description="YjiS-like" evidence="1">
    <location>
        <begin position="24"/>
        <end position="53"/>
    </location>
</feature>
<sequence length="67" mass="7490">MATNAIHAEFGTPRPGLFARLSGAISDYRLYRRTLAELEGLSNRDLRDLGISRFAVRQVAYDSVYGN</sequence>
<comment type="caution">
    <text evidence="2">The sequence shown here is derived from an EMBL/GenBank/DDBJ whole genome shotgun (WGS) entry which is preliminary data.</text>
</comment>
<dbReference type="InterPro" id="IPR009506">
    <property type="entry name" value="YjiS-like"/>
</dbReference>
<evidence type="ECO:0000313" key="3">
    <source>
        <dbReference type="Proteomes" id="UP000549457"/>
    </source>
</evidence>
<accession>A0A840SNY0</accession>
<dbReference type="Proteomes" id="UP000549457">
    <property type="component" value="Unassembled WGS sequence"/>
</dbReference>
<reference evidence="2 3" key="1">
    <citation type="submission" date="2020-08" db="EMBL/GenBank/DDBJ databases">
        <title>Genomic Encyclopedia of Type Strains, Phase IV (KMG-IV): sequencing the most valuable type-strain genomes for metagenomic binning, comparative biology and taxonomic classification.</title>
        <authorList>
            <person name="Goeker M."/>
        </authorList>
    </citation>
    <scope>NUCLEOTIDE SEQUENCE [LARGE SCALE GENOMIC DNA]</scope>
    <source>
        <strain evidence="2 3">DSM 101730</strain>
    </source>
</reference>